<dbReference type="Proteomes" id="UP000317716">
    <property type="component" value="Unassembled WGS sequence"/>
</dbReference>
<dbReference type="EMBL" id="VBOS01000480">
    <property type="protein sequence ID" value="TMQ48455.1"/>
    <property type="molecule type" value="Genomic_DNA"/>
</dbReference>
<feature type="signal peptide" evidence="1">
    <location>
        <begin position="1"/>
        <end position="20"/>
    </location>
</feature>
<organism evidence="2 3">
    <name type="scientific">Eiseniibacteriota bacterium</name>
    <dbReference type="NCBI Taxonomy" id="2212470"/>
    <lineage>
        <taxon>Bacteria</taxon>
        <taxon>Candidatus Eiseniibacteriota</taxon>
    </lineage>
</organism>
<name>A0A538SAQ7_UNCEI</name>
<proteinExistence type="predicted"/>
<comment type="caution">
    <text evidence="2">The sequence shown here is derived from an EMBL/GenBank/DDBJ whole genome shotgun (WGS) entry which is preliminary data.</text>
</comment>
<evidence type="ECO:0008006" key="4">
    <source>
        <dbReference type="Google" id="ProtNLM"/>
    </source>
</evidence>
<evidence type="ECO:0000313" key="2">
    <source>
        <dbReference type="EMBL" id="TMQ48455.1"/>
    </source>
</evidence>
<reference evidence="2 3" key="1">
    <citation type="journal article" date="2019" name="Nat. Microbiol.">
        <title>Mediterranean grassland soil C-N compound turnover is dependent on rainfall and depth, and is mediated by genomically divergent microorganisms.</title>
        <authorList>
            <person name="Diamond S."/>
            <person name="Andeer P.F."/>
            <person name="Li Z."/>
            <person name="Crits-Christoph A."/>
            <person name="Burstein D."/>
            <person name="Anantharaman K."/>
            <person name="Lane K.R."/>
            <person name="Thomas B.C."/>
            <person name="Pan C."/>
            <person name="Northen T.R."/>
            <person name="Banfield J.F."/>
        </authorList>
    </citation>
    <scope>NUCLEOTIDE SEQUENCE [LARGE SCALE GENOMIC DNA]</scope>
    <source>
        <strain evidence="2">WS_2</strain>
    </source>
</reference>
<feature type="chain" id="PRO_5021848437" description="Porin" evidence="1">
    <location>
        <begin position="21"/>
        <end position="373"/>
    </location>
</feature>
<gene>
    <name evidence="2" type="ORF">E6K72_13070</name>
</gene>
<keyword evidence="1" id="KW-0732">Signal</keyword>
<dbReference type="AlphaFoldDB" id="A0A538SAQ7"/>
<evidence type="ECO:0000313" key="3">
    <source>
        <dbReference type="Proteomes" id="UP000317716"/>
    </source>
</evidence>
<protein>
    <recommendedName>
        <fullName evidence="4">Porin</fullName>
    </recommendedName>
</protein>
<sequence length="373" mass="41803">MSRSPSWILLALILATPCAAQTSAPTSTPPDYPRGRISGYMFGDYYYNLTGNPNHVYDPTGADLGKAYIDAANVPVTQDLNGIQLRRVYFQLDNDLSVKYSTRFRLEADSKSLTSDGKLGVNVKAAYVQGKSIVPRGDGFFGVLTTPTWENPEEFWGYRSLEKTIGDFQGIASSADLGLEMKGFADEKHHIGYTAMIGNGVGQKPETNRYKRFYLALPLRFGDLRVEPYTDYEPVHTNAVGNFDKTTWKIFAGYEFRKMAVGMEALDYVKRQGAAKTQEPAGYSVYARGAITPTLSGVARYDRWYSDRNNGNRIDNILYIAGVDWQPFKDVHVMPNVEGKQYISHGNPAGFPSHNELQARLTFYYRFSRPQSS</sequence>
<accession>A0A538SAQ7</accession>
<evidence type="ECO:0000256" key="1">
    <source>
        <dbReference type="SAM" id="SignalP"/>
    </source>
</evidence>